<name>A0A0F0LH90_9MICO</name>
<keyword evidence="1" id="KW-1133">Transmembrane helix</keyword>
<accession>A0A0F0LH90</accession>
<proteinExistence type="predicted"/>
<protein>
    <submittedName>
        <fullName evidence="2">Uncharacterized protein</fullName>
    </submittedName>
</protein>
<feature type="transmembrane region" description="Helical" evidence="1">
    <location>
        <begin position="69"/>
        <end position="90"/>
    </location>
</feature>
<dbReference type="AlphaFoldDB" id="A0A0F0LH90"/>
<feature type="transmembrane region" description="Helical" evidence="1">
    <location>
        <begin position="111"/>
        <end position="132"/>
    </location>
</feature>
<dbReference type="RefSeq" id="WP_152642189.1">
    <property type="nucleotide sequence ID" value="NZ_JYIX01000038.1"/>
</dbReference>
<feature type="transmembrane region" description="Helical" evidence="1">
    <location>
        <begin position="23"/>
        <end position="49"/>
    </location>
</feature>
<comment type="caution">
    <text evidence="2">The sequence shown here is derived from an EMBL/GenBank/DDBJ whole genome shotgun (WGS) entry which is preliminary data.</text>
</comment>
<evidence type="ECO:0000313" key="3">
    <source>
        <dbReference type="Proteomes" id="UP000033740"/>
    </source>
</evidence>
<dbReference type="EMBL" id="JYIX01000038">
    <property type="protein sequence ID" value="KJL31650.1"/>
    <property type="molecule type" value="Genomic_DNA"/>
</dbReference>
<sequence>MSDERAASPRTPKKPMAFTTEEFVNGALLAWGLTLLLLPALMFAALSIFGCPTYASSVSCSMSDVPSRLIVAVMLAVVGAVLSIPTFLLFALPTYALNRICERFAHPAGHIAVNAVLGLIVGAAGSFLALLFLGMVGLLTIALPSALAGAIAFPLAWRFTAARALNADRGITARCAWTFPGVVA</sequence>
<reference evidence="2 3" key="1">
    <citation type="submission" date="2015-02" db="EMBL/GenBank/DDBJ databases">
        <title>Draft genome sequences of ten Microbacterium spp. with emphasis on heavy metal contaminated environments.</title>
        <authorList>
            <person name="Corretto E."/>
        </authorList>
    </citation>
    <scope>NUCLEOTIDE SEQUENCE [LARGE SCALE GENOMIC DNA]</scope>
    <source>
        <strain evidence="2 3">ARN176</strain>
    </source>
</reference>
<dbReference type="Proteomes" id="UP000033740">
    <property type="component" value="Unassembled WGS sequence"/>
</dbReference>
<dbReference type="PATRIC" id="fig|582680.6.peg.3004"/>
<keyword evidence="1" id="KW-0472">Membrane</keyword>
<organism evidence="2 3">
    <name type="scientific">Microbacterium azadirachtae</name>
    <dbReference type="NCBI Taxonomy" id="582680"/>
    <lineage>
        <taxon>Bacteria</taxon>
        <taxon>Bacillati</taxon>
        <taxon>Actinomycetota</taxon>
        <taxon>Actinomycetes</taxon>
        <taxon>Micrococcales</taxon>
        <taxon>Microbacteriaceae</taxon>
        <taxon>Microbacterium</taxon>
    </lineage>
</organism>
<feature type="transmembrane region" description="Helical" evidence="1">
    <location>
        <begin position="138"/>
        <end position="157"/>
    </location>
</feature>
<dbReference type="STRING" id="582680.RS86_02925"/>
<evidence type="ECO:0000313" key="2">
    <source>
        <dbReference type="EMBL" id="KJL31650.1"/>
    </source>
</evidence>
<keyword evidence="1" id="KW-0812">Transmembrane</keyword>
<keyword evidence="3" id="KW-1185">Reference proteome</keyword>
<gene>
    <name evidence="2" type="ORF">RS86_02925</name>
</gene>
<evidence type="ECO:0000256" key="1">
    <source>
        <dbReference type="SAM" id="Phobius"/>
    </source>
</evidence>